<feature type="compositionally biased region" description="Basic residues" evidence="7">
    <location>
        <begin position="193"/>
        <end position="202"/>
    </location>
</feature>
<feature type="compositionally biased region" description="Acidic residues" evidence="7">
    <location>
        <begin position="55"/>
        <end position="67"/>
    </location>
</feature>
<evidence type="ECO:0000256" key="4">
    <source>
        <dbReference type="ARBA" id="ARBA00022729"/>
    </source>
</evidence>
<dbReference type="PANTHER" id="PTHR17600">
    <property type="entry name" value="MESODERM DEVELOPMENT CANDIDATE 2"/>
    <property type="match status" value="1"/>
</dbReference>
<organism evidence="9 10">
    <name type="scientific">Aplysia californica</name>
    <name type="common">California sea hare</name>
    <dbReference type="NCBI Taxonomy" id="6500"/>
    <lineage>
        <taxon>Eukaryota</taxon>
        <taxon>Metazoa</taxon>
        <taxon>Spiralia</taxon>
        <taxon>Lophotrochozoa</taxon>
        <taxon>Mollusca</taxon>
        <taxon>Gastropoda</taxon>
        <taxon>Heterobranchia</taxon>
        <taxon>Euthyneura</taxon>
        <taxon>Tectipleura</taxon>
        <taxon>Aplysiida</taxon>
        <taxon>Aplysioidea</taxon>
        <taxon>Aplysiidae</taxon>
        <taxon>Aplysia</taxon>
    </lineage>
</organism>
<protein>
    <submittedName>
        <fullName evidence="10">LDLR chaperone boca</fullName>
    </submittedName>
</protein>
<evidence type="ECO:0000313" key="10">
    <source>
        <dbReference type="RefSeq" id="XP_005112244.1"/>
    </source>
</evidence>
<dbReference type="Pfam" id="PF10185">
    <property type="entry name" value="Mesd"/>
    <property type="match status" value="1"/>
</dbReference>
<evidence type="ECO:0000256" key="7">
    <source>
        <dbReference type="SAM" id="MobiDB-lite"/>
    </source>
</evidence>
<feature type="region of interest" description="Disordered" evidence="7">
    <location>
        <begin position="55"/>
        <end position="74"/>
    </location>
</feature>
<evidence type="ECO:0000256" key="5">
    <source>
        <dbReference type="ARBA" id="ARBA00022824"/>
    </source>
</evidence>
<keyword evidence="6" id="KW-0143">Chaperone</keyword>
<comment type="similarity">
    <text evidence="2">Belongs to the MESD family.</text>
</comment>
<keyword evidence="3" id="KW-0879">Wnt signaling pathway</keyword>
<accession>A0ABM0K9M8</accession>
<dbReference type="InterPro" id="IPR019330">
    <property type="entry name" value="MESD"/>
</dbReference>
<name>A0ABM0K9M8_APLCA</name>
<dbReference type="RefSeq" id="XP_005112244.1">
    <property type="nucleotide sequence ID" value="XM_005112187.3"/>
</dbReference>
<proteinExistence type="inferred from homology"/>
<keyword evidence="5" id="KW-0256">Endoplasmic reticulum</keyword>
<dbReference type="Gene3D" id="3.30.70.260">
    <property type="match status" value="1"/>
</dbReference>
<dbReference type="Gene3D" id="6.10.250.640">
    <property type="match status" value="1"/>
</dbReference>
<reference evidence="10" key="1">
    <citation type="submission" date="2025-08" db="UniProtKB">
        <authorList>
            <consortium name="RefSeq"/>
        </authorList>
    </citation>
    <scope>IDENTIFICATION</scope>
</reference>
<gene>
    <name evidence="10" type="primary">LOC101855072</name>
</gene>
<dbReference type="Proteomes" id="UP000694888">
    <property type="component" value="Unplaced"/>
</dbReference>
<dbReference type="PANTHER" id="PTHR17600:SF2">
    <property type="entry name" value="LRP CHAPERONE MESD"/>
    <property type="match status" value="1"/>
</dbReference>
<evidence type="ECO:0000256" key="3">
    <source>
        <dbReference type="ARBA" id="ARBA00022687"/>
    </source>
</evidence>
<dbReference type="GeneID" id="101855072"/>
<keyword evidence="4 8" id="KW-0732">Signal</keyword>
<evidence type="ECO:0000313" key="9">
    <source>
        <dbReference type="Proteomes" id="UP000694888"/>
    </source>
</evidence>
<evidence type="ECO:0000256" key="1">
    <source>
        <dbReference type="ARBA" id="ARBA00004240"/>
    </source>
</evidence>
<comment type="subcellular location">
    <subcellularLocation>
        <location evidence="1">Endoplasmic reticulum</location>
    </subcellularLocation>
</comment>
<feature type="signal peptide" evidence="8">
    <location>
        <begin position="1"/>
        <end position="21"/>
    </location>
</feature>
<evidence type="ECO:0000256" key="6">
    <source>
        <dbReference type="ARBA" id="ARBA00023186"/>
    </source>
</evidence>
<feature type="chain" id="PRO_5045468692" evidence="8">
    <location>
        <begin position="22"/>
        <end position="202"/>
    </location>
</feature>
<feature type="region of interest" description="Disordered" evidence="7">
    <location>
        <begin position="172"/>
        <end position="202"/>
    </location>
</feature>
<evidence type="ECO:0000256" key="8">
    <source>
        <dbReference type="SAM" id="SignalP"/>
    </source>
</evidence>
<feature type="compositionally biased region" description="Basic and acidic residues" evidence="7">
    <location>
        <begin position="180"/>
        <end position="189"/>
    </location>
</feature>
<keyword evidence="9" id="KW-1185">Reference proteome</keyword>
<evidence type="ECO:0000256" key="2">
    <source>
        <dbReference type="ARBA" id="ARBA00011068"/>
    </source>
</evidence>
<sequence>MARLFLLFCVCLCILTCYSKGKQEKEKEDESQKWKKKDIRDYNDADLERLFEQWEDGDEDELEEDELPEWKREPPKVDISNIDPNDPEGFLRESKKGRTLMMFATVSGNPTEAESDKVSSLWHSSLFNAHIDTQRYVVGDNRVLFMLKDGSKAWEVRDFLIKQERCAEVTIEGQSFKGAGAEEKDEKKQKPQTAKKQKKEEL</sequence>